<proteinExistence type="predicted"/>
<evidence type="ECO:0000313" key="2">
    <source>
        <dbReference type="EMBL" id="KAK8510335.1"/>
    </source>
</evidence>
<feature type="compositionally biased region" description="Basic and acidic residues" evidence="1">
    <location>
        <begin position="17"/>
        <end position="33"/>
    </location>
</feature>
<organism evidence="2 3">
    <name type="scientific">Hibiscus sabdariffa</name>
    <name type="common">roselle</name>
    <dbReference type="NCBI Taxonomy" id="183260"/>
    <lineage>
        <taxon>Eukaryota</taxon>
        <taxon>Viridiplantae</taxon>
        <taxon>Streptophyta</taxon>
        <taxon>Embryophyta</taxon>
        <taxon>Tracheophyta</taxon>
        <taxon>Spermatophyta</taxon>
        <taxon>Magnoliopsida</taxon>
        <taxon>eudicotyledons</taxon>
        <taxon>Gunneridae</taxon>
        <taxon>Pentapetalae</taxon>
        <taxon>rosids</taxon>
        <taxon>malvids</taxon>
        <taxon>Malvales</taxon>
        <taxon>Malvaceae</taxon>
        <taxon>Malvoideae</taxon>
        <taxon>Hibiscus</taxon>
    </lineage>
</organism>
<comment type="caution">
    <text evidence="2">The sequence shown here is derived from an EMBL/GenBank/DDBJ whole genome shotgun (WGS) entry which is preliminary data.</text>
</comment>
<gene>
    <name evidence="2" type="ORF">V6N12_011706</name>
</gene>
<accession>A0ABR2BTA9</accession>
<feature type="compositionally biased region" description="Low complexity" evidence="1">
    <location>
        <begin position="1"/>
        <end position="16"/>
    </location>
</feature>
<sequence length="156" mass="17567">MIVKISDVGVGVNVDSGKVEGSDEVRFDSDPERPVGGNTRPQQRASKSPEKRAPRPKLPVKFNRGQAPTPSQFYGQNQNNIPRQPPPVHTFRRMPTPTFPSSQESYVSQSSTLVAPAQKKSRMTLKPIAIKHFFYCMYLTIAMHARFQHYDLTIVL</sequence>
<feature type="compositionally biased region" description="Polar residues" evidence="1">
    <location>
        <begin position="66"/>
        <end position="75"/>
    </location>
</feature>
<dbReference type="Proteomes" id="UP001472677">
    <property type="component" value="Unassembled WGS sequence"/>
</dbReference>
<keyword evidence="3" id="KW-1185">Reference proteome</keyword>
<evidence type="ECO:0000256" key="1">
    <source>
        <dbReference type="SAM" id="MobiDB-lite"/>
    </source>
</evidence>
<evidence type="ECO:0000313" key="3">
    <source>
        <dbReference type="Proteomes" id="UP001472677"/>
    </source>
</evidence>
<reference evidence="2 3" key="1">
    <citation type="journal article" date="2024" name="G3 (Bethesda)">
        <title>Genome assembly of Hibiscus sabdariffa L. provides insights into metabolisms of medicinal natural products.</title>
        <authorList>
            <person name="Kim T."/>
        </authorList>
    </citation>
    <scope>NUCLEOTIDE SEQUENCE [LARGE SCALE GENOMIC DNA]</scope>
    <source>
        <strain evidence="2">TK-2024</strain>
        <tissue evidence="2">Old leaves</tissue>
    </source>
</reference>
<feature type="region of interest" description="Disordered" evidence="1">
    <location>
        <begin position="1"/>
        <end position="104"/>
    </location>
</feature>
<protein>
    <submittedName>
        <fullName evidence="2">Uncharacterized protein</fullName>
    </submittedName>
</protein>
<name>A0ABR2BTA9_9ROSI</name>
<dbReference type="EMBL" id="JBBPBM010000086">
    <property type="protein sequence ID" value="KAK8510335.1"/>
    <property type="molecule type" value="Genomic_DNA"/>
</dbReference>